<dbReference type="AlphaFoldDB" id="A0A0A9C7I5"/>
<proteinExistence type="predicted"/>
<reference evidence="1" key="1">
    <citation type="submission" date="2014-09" db="EMBL/GenBank/DDBJ databases">
        <authorList>
            <person name="Magalhaes I.L.F."/>
            <person name="Oliveira U."/>
            <person name="Santos F.R."/>
            <person name="Vidigal T.H.D.A."/>
            <person name="Brescovit A.D."/>
            <person name="Santos A.J."/>
        </authorList>
    </citation>
    <scope>NUCLEOTIDE SEQUENCE</scope>
    <source>
        <tissue evidence="1">Shoot tissue taken approximately 20 cm above the soil surface</tissue>
    </source>
</reference>
<name>A0A0A9C7I5_ARUDO</name>
<dbReference type="EMBL" id="GBRH01228520">
    <property type="protein sequence ID" value="JAD69375.1"/>
    <property type="molecule type" value="Transcribed_RNA"/>
</dbReference>
<organism evidence="1">
    <name type="scientific">Arundo donax</name>
    <name type="common">Giant reed</name>
    <name type="synonym">Donax arundinaceus</name>
    <dbReference type="NCBI Taxonomy" id="35708"/>
    <lineage>
        <taxon>Eukaryota</taxon>
        <taxon>Viridiplantae</taxon>
        <taxon>Streptophyta</taxon>
        <taxon>Embryophyta</taxon>
        <taxon>Tracheophyta</taxon>
        <taxon>Spermatophyta</taxon>
        <taxon>Magnoliopsida</taxon>
        <taxon>Liliopsida</taxon>
        <taxon>Poales</taxon>
        <taxon>Poaceae</taxon>
        <taxon>PACMAD clade</taxon>
        <taxon>Arundinoideae</taxon>
        <taxon>Arundineae</taxon>
        <taxon>Arundo</taxon>
    </lineage>
</organism>
<sequence length="29" mass="3493">MLLIIYQLAIYNFSVTQNISEYQIPQQNF</sequence>
<evidence type="ECO:0000313" key="1">
    <source>
        <dbReference type="EMBL" id="JAD69375.1"/>
    </source>
</evidence>
<accession>A0A0A9C7I5</accession>
<protein>
    <submittedName>
        <fullName evidence="1">Uncharacterized protein</fullName>
    </submittedName>
</protein>
<reference evidence="1" key="2">
    <citation type="journal article" date="2015" name="Data Brief">
        <title>Shoot transcriptome of the giant reed, Arundo donax.</title>
        <authorList>
            <person name="Barrero R.A."/>
            <person name="Guerrero F.D."/>
            <person name="Moolhuijzen P."/>
            <person name="Goolsby J.A."/>
            <person name="Tidwell J."/>
            <person name="Bellgard S.E."/>
            <person name="Bellgard M.I."/>
        </authorList>
    </citation>
    <scope>NUCLEOTIDE SEQUENCE</scope>
    <source>
        <tissue evidence="1">Shoot tissue taken approximately 20 cm above the soil surface</tissue>
    </source>
</reference>